<keyword evidence="3 4" id="KW-0143">Chaperone</keyword>
<dbReference type="InterPro" id="IPR002669">
    <property type="entry name" value="UreD"/>
</dbReference>
<evidence type="ECO:0000313" key="6">
    <source>
        <dbReference type="Proteomes" id="UP000293850"/>
    </source>
</evidence>
<evidence type="ECO:0000256" key="1">
    <source>
        <dbReference type="ARBA" id="ARBA00007177"/>
    </source>
</evidence>
<dbReference type="HAMAP" id="MF_01384">
    <property type="entry name" value="UreD"/>
    <property type="match status" value="1"/>
</dbReference>
<dbReference type="KEGG" id="cars:E1B03_15120"/>
<evidence type="ECO:0000256" key="2">
    <source>
        <dbReference type="ARBA" id="ARBA00022988"/>
    </source>
</evidence>
<comment type="subcellular location">
    <subcellularLocation>
        <location evidence="4">Cytoplasm</location>
    </subcellularLocation>
</comment>
<reference evidence="5 6" key="1">
    <citation type="submission" date="2019-03" db="EMBL/GenBank/DDBJ databases">
        <title>Complete genome sequence of an arsenate-respiring bacteria, Citrobacter sp. LY-1.</title>
        <authorList>
            <person name="Wang H."/>
            <person name="Liu Y."/>
            <person name="Li Q."/>
            <person name="Huang J."/>
        </authorList>
    </citation>
    <scope>NUCLEOTIDE SEQUENCE [LARGE SCALE GENOMIC DNA]</scope>
    <source>
        <strain evidence="5 6">LY-1</strain>
    </source>
</reference>
<accession>A0A4P6WLE3</accession>
<evidence type="ECO:0000256" key="4">
    <source>
        <dbReference type="HAMAP-Rule" id="MF_01384"/>
    </source>
</evidence>
<comment type="similarity">
    <text evidence="1 4">Belongs to the UreD family.</text>
</comment>
<dbReference type="RefSeq" id="WP_133086505.1">
    <property type="nucleotide sequence ID" value="NZ_CP037864.1"/>
</dbReference>
<dbReference type="PANTHER" id="PTHR33643">
    <property type="entry name" value="UREASE ACCESSORY PROTEIN D"/>
    <property type="match status" value="1"/>
</dbReference>
<dbReference type="Proteomes" id="UP000293850">
    <property type="component" value="Chromosome"/>
</dbReference>
<gene>
    <name evidence="4" type="primary">ureD</name>
    <name evidence="5" type="ORF">E1B03_15120</name>
</gene>
<dbReference type="PANTHER" id="PTHR33643:SF1">
    <property type="entry name" value="UREASE ACCESSORY PROTEIN D"/>
    <property type="match status" value="1"/>
</dbReference>
<dbReference type="AlphaFoldDB" id="A0A4P6WLE3"/>
<protein>
    <recommendedName>
        <fullName evidence="4">Urease accessory protein UreD</fullName>
    </recommendedName>
</protein>
<keyword evidence="6" id="KW-1185">Reference proteome</keyword>
<dbReference type="EMBL" id="CP037864">
    <property type="protein sequence ID" value="QBM23687.1"/>
    <property type="molecule type" value="Genomic_DNA"/>
</dbReference>
<dbReference type="Pfam" id="PF01774">
    <property type="entry name" value="UreD"/>
    <property type="match status" value="1"/>
</dbReference>
<dbReference type="GO" id="GO:0016151">
    <property type="term" value="F:nickel cation binding"/>
    <property type="evidence" value="ECO:0007669"/>
    <property type="project" value="UniProtKB-UniRule"/>
</dbReference>
<comment type="subunit">
    <text evidence="4">UreD, UreF and UreG form a complex that acts as a GTP-hydrolysis-dependent molecular chaperone, activating the urease apoprotein by helping to assemble the nickel containing metallocenter of UreC. The UreE protein probably delivers the nickel.</text>
</comment>
<dbReference type="GO" id="GO:0005737">
    <property type="term" value="C:cytoplasm"/>
    <property type="evidence" value="ECO:0007669"/>
    <property type="project" value="UniProtKB-SubCell"/>
</dbReference>
<evidence type="ECO:0000313" key="5">
    <source>
        <dbReference type="EMBL" id="QBM23687.1"/>
    </source>
</evidence>
<comment type="function">
    <text evidence="4">Required for maturation of urease via the functional incorporation of the urease nickel metallocenter.</text>
</comment>
<sequence length="275" mass="31227">MSWQQIPIKRLQHDGCLYLKFAKRENKTILAQCYQAPPLRASRALYLNSADPSEATVYMVETSGGLVAGDQNNFEIDIEEGANVCLIPQSATKIYPAFNGEWSTQCINISIGSKASLAWKTEALIPFRKAKYRGETVVHMARDASFLWGEILSPGREKRGEIFEYSNVKSNFQVWMEGECLIYDSLLFSPDHMDLGQSGMLEEHLYIGSIWFVTPALQNMNIRKLNEGLQQFCDMKVCASILDGKVANVRWLASDLVLLKKEMNNTWNKFISYKD</sequence>
<name>A0A4P6WLE3_9ENTR</name>
<proteinExistence type="inferred from homology"/>
<keyword evidence="4" id="KW-0963">Cytoplasm</keyword>
<keyword evidence="2 4" id="KW-0996">Nickel insertion</keyword>
<organism evidence="5 6">
    <name type="scientific">Citrobacter arsenatis</name>
    <dbReference type="NCBI Taxonomy" id="2546350"/>
    <lineage>
        <taxon>Bacteria</taxon>
        <taxon>Pseudomonadati</taxon>
        <taxon>Pseudomonadota</taxon>
        <taxon>Gammaproteobacteria</taxon>
        <taxon>Enterobacterales</taxon>
        <taxon>Enterobacteriaceae</taxon>
        <taxon>Citrobacter</taxon>
    </lineage>
</organism>
<evidence type="ECO:0000256" key="3">
    <source>
        <dbReference type="ARBA" id="ARBA00023186"/>
    </source>
</evidence>